<protein>
    <recommendedName>
        <fullName evidence="2">Gar1-like small nucleolar rnp</fullName>
    </recommendedName>
</protein>
<dbReference type="InterPro" id="IPR007504">
    <property type="entry name" value="H/ACA_rnp_Gar1/Naf1"/>
</dbReference>
<dbReference type="GO" id="GO:0001522">
    <property type="term" value="P:pseudouridine synthesis"/>
    <property type="evidence" value="ECO:0007669"/>
    <property type="project" value="InterPro"/>
</dbReference>
<dbReference type="Gene3D" id="2.40.10.230">
    <property type="entry name" value="Probable tRNA pseudouridine synthase domain"/>
    <property type="match status" value="1"/>
</dbReference>
<sequence length="91" mass="10003">MKAIGNAVHTVGTRILVIRADPAQLPKLYADVVDRRLKPVGKVVEVFGNVSAPYAAILCRKDCRMAAGEKLFITMQERHHAGSRETKNSSE</sequence>
<evidence type="ECO:0000313" key="1">
    <source>
        <dbReference type="EMBL" id="KUG14572.1"/>
    </source>
</evidence>
<evidence type="ECO:0008006" key="2">
    <source>
        <dbReference type="Google" id="ProtNLM"/>
    </source>
</evidence>
<dbReference type="SUPFAM" id="SSF50447">
    <property type="entry name" value="Translation proteins"/>
    <property type="match status" value="1"/>
</dbReference>
<name>A0A0W8F147_9ZZZZ</name>
<gene>
    <name evidence="1" type="ORF">ASZ90_015796</name>
</gene>
<comment type="caution">
    <text evidence="1">The sequence shown here is derived from an EMBL/GenBank/DDBJ whole genome shotgun (WGS) entry which is preliminary data.</text>
</comment>
<dbReference type="InterPro" id="IPR009000">
    <property type="entry name" value="Transl_B-barrel_sf"/>
</dbReference>
<proteinExistence type="predicted"/>
<dbReference type="EMBL" id="LNQE01001642">
    <property type="protein sequence ID" value="KUG14572.1"/>
    <property type="molecule type" value="Genomic_DNA"/>
</dbReference>
<accession>A0A0W8F147</accession>
<dbReference type="Pfam" id="PF04410">
    <property type="entry name" value="Gar1"/>
    <property type="match status" value="1"/>
</dbReference>
<dbReference type="AlphaFoldDB" id="A0A0W8F147"/>
<reference evidence="1" key="1">
    <citation type="journal article" date="2015" name="Proc. Natl. Acad. Sci. U.S.A.">
        <title>Networks of energetic and metabolic interactions define dynamics in microbial communities.</title>
        <authorList>
            <person name="Embree M."/>
            <person name="Liu J.K."/>
            <person name="Al-Bassam M.M."/>
            <person name="Zengler K."/>
        </authorList>
    </citation>
    <scope>NUCLEOTIDE SEQUENCE</scope>
</reference>
<dbReference type="InterPro" id="IPR038664">
    <property type="entry name" value="Gar1/Naf1_Cbf5-bd_sf"/>
</dbReference>
<organism evidence="1">
    <name type="scientific">hydrocarbon metagenome</name>
    <dbReference type="NCBI Taxonomy" id="938273"/>
    <lineage>
        <taxon>unclassified sequences</taxon>
        <taxon>metagenomes</taxon>
        <taxon>ecological metagenomes</taxon>
    </lineage>
</organism>
<dbReference type="GO" id="GO:0042254">
    <property type="term" value="P:ribosome biogenesis"/>
    <property type="evidence" value="ECO:0007669"/>
    <property type="project" value="InterPro"/>
</dbReference>